<keyword evidence="2" id="KW-1133">Transmembrane helix</keyword>
<evidence type="ECO:0000256" key="1">
    <source>
        <dbReference type="SAM" id="MobiDB-lite"/>
    </source>
</evidence>
<feature type="transmembrane region" description="Helical" evidence="2">
    <location>
        <begin position="84"/>
        <end position="104"/>
    </location>
</feature>
<sequence>MTDSHDTEGTEGTDARASIDDEALRRVTAADPAGPPGPDSASSAETVAIRLSVDERLGEAGPASTTAHDEVASRRHARARNKRALWIPVAAAACAVALAAGVGFTAGRSNGGAQVVATEAFRLNTDSSGSSAPGAAPSIEMAPGASAALGAPQADSKLSMPYYGYSGRTVYTAGDGLSADAGKATAWAYDARAVDAKSTISALAKALGIKGAPVVANGTWVVGAQDGTGPMVSLMLDGMSNFYSYDPSADPRSCISVEPMPAPAASDAPLGVPSTPCPTVEPKRGPSADDAIAVAKGVMKDVGIDPAGFVWTGDDTSDTVLTYVTGAQVVDGQQTGAMWWISVAHGNRIANANGSLAPLVSLGTYDVVSAQEAVARLNDPVYSGFYGGPMPMMGDATAKSSRSEGVAEAGPAVAADGSAGSSDGSGGSGTTASTSEPVAPTLPTEAPAPMTPGAKFGWPVASVVITKAQLGFAQYVQTNGAVVLIPTYQLSGDDGGVRSVVAVVNSSLDTSTE</sequence>
<gene>
    <name evidence="3" type="ORF">UFOPK3773_00770</name>
</gene>
<name>A0A6J7JAF9_9ZZZZ</name>
<reference evidence="3" key="1">
    <citation type="submission" date="2020-05" db="EMBL/GenBank/DDBJ databases">
        <authorList>
            <person name="Chiriac C."/>
            <person name="Salcher M."/>
            <person name="Ghai R."/>
            <person name="Kavagutti S V."/>
        </authorList>
    </citation>
    <scope>NUCLEOTIDE SEQUENCE</scope>
</reference>
<feature type="region of interest" description="Disordered" evidence="1">
    <location>
        <begin position="396"/>
        <end position="448"/>
    </location>
</feature>
<feature type="region of interest" description="Disordered" evidence="1">
    <location>
        <begin position="1"/>
        <end position="45"/>
    </location>
</feature>
<evidence type="ECO:0000313" key="3">
    <source>
        <dbReference type="EMBL" id="CAB4939574.1"/>
    </source>
</evidence>
<proteinExistence type="predicted"/>
<organism evidence="3">
    <name type="scientific">freshwater metagenome</name>
    <dbReference type="NCBI Taxonomy" id="449393"/>
    <lineage>
        <taxon>unclassified sequences</taxon>
        <taxon>metagenomes</taxon>
        <taxon>ecological metagenomes</taxon>
    </lineage>
</organism>
<keyword evidence="2" id="KW-0472">Membrane</keyword>
<feature type="compositionally biased region" description="Basic and acidic residues" evidence="1">
    <location>
        <begin position="1"/>
        <end position="25"/>
    </location>
</feature>
<evidence type="ECO:0000256" key="2">
    <source>
        <dbReference type="SAM" id="Phobius"/>
    </source>
</evidence>
<accession>A0A6J7JAF9</accession>
<dbReference type="EMBL" id="CAFBNF010000063">
    <property type="protein sequence ID" value="CAB4939574.1"/>
    <property type="molecule type" value="Genomic_DNA"/>
</dbReference>
<feature type="region of interest" description="Disordered" evidence="1">
    <location>
        <begin position="265"/>
        <end position="286"/>
    </location>
</feature>
<keyword evidence="2" id="KW-0812">Transmembrane</keyword>
<dbReference type="AlphaFoldDB" id="A0A6J7JAF9"/>
<feature type="compositionally biased region" description="Low complexity" evidence="1">
    <location>
        <begin position="403"/>
        <end position="422"/>
    </location>
</feature>
<protein>
    <submittedName>
        <fullName evidence="3">Unannotated protein</fullName>
    </submittedName>
</protein>